<evidence type="ECO:0000313" key="6">
    <source>
        <dbReference type="Proteomes" id="UP000613208"/>
    </source>
</evidence>
<organism evidence="5 6">
    <name type="scientific">Anaerostipes butyraticus</name>
    <dbReference type="NCBI Taxonomy" id="645466"/>
    <lineage>
        <taxon>Bacteria</taxon>
        <taxon>Bacillati</taxon>
        <taxon>Bacillota</taxon>
        <taxon>Clostridia</taxon>
        <taxon>Lachnospirales</taxon>
        <taxon>Lachnospiraceae</taxon>
        <taxon>Anaerostipes</taxon>
    </lineage>
</organism>
<sequence length="219" mass="24735">MKDLSIAQEYLVCALNEKGKLPAYDLKRATCFVGAGLMELQLEGCISMDQKMVEITAELPEKMAYLKPLYDELNPEKAVKIEKVIDEYMITFTDKALKQLTQSVKDSLEENGMMIKSEAGLLNKRQILVPSKEARTGVIEKIRAELLEEGEITEDVVILTVLLDQADCLKEYFSKYEQKELKGKLKEIRESSWGQRAKKMTEHIEMLIACIIATGAAAH</sequence>
<comment type="caution">
    <text evidence="5">The sequence shown here is derived from an EMBL/GenBank/DDBJ whole genome shotgun (WGS) entry which is preliminary data.</text>
</comment>
<comment type="subcellular location">
    <subcellularLocation>
        <location evidence="1">Golgi apparatus membrane</location>
        <topology evidence="1">Peripheral membrane protein</topology>
        <orientation evidence="1">Cytoplasmic side</orientation>
    </subcellularLocation>
</comment>
<evidence type="ECO:0000256" key="4">
    <source>
        <dbReference type="ARBA" id="ARBA00023136"/>
    </source>
</evidence>
<accession>A0A916VED6</accession>
<evidence type="ECO:0000256" key="2">
    <source>
        <dbReference type="ARBA" id="ARBA00023034"/>
    </source>
</evidence>
<keyword evidence="6" id="KW-1185">Reference proteome</keyword>
<evidence type="ECO:0000313" key="5">
    <source>
        <dbReference type="EMBL" id="GFO86646.1"/>
    </source>
</evidence>
<keyword evidence="3" id="KW-0446">Lipid-binding</keyword>
<gene>
    <name evidence="5" type="ORF">ANBU17_29930</name>
</gene>
<evidence type="ECO:0000256" key="1">
    <source>
        <dbReference type="ARBA" id="ARBA00004255"/>
    </source>
</evidence>
<dbReference type="InterPro" id="IPR008628">
    <property type="entry name" value="GPP34-like"/>
</dbReference>
<protein>
    <submittedName>
        <fullName evidence="5">GPP34 family phosphoprotein</fullName>
    </submittedName>
</protein>
<dbReference type="GO" id="GO:0012505">
    <property type="term" value="C:endomembrane system"/>
    <property type="evidence" value="ECO:0007669"/>
    <property type="project" value="UniProtKB-ARBA"/>
</dbReference>
<dbReference type="RefSeq" id="WP_201312292.1">
    <property type="nucleotide sequence ID" value="NZ_BLYI01000070.1"/>
</dbReference>
<keyword evidence="2" id="KW-0333">Golgi apparatus</keyword>
<evidence type="ECO:0000256" key="3">
    <source>
        <dbReference type="ARBA" id="ARBA00023121"/>
    </source>
</evidence>
<dbReference type="InterPro" id="IPR038261">
    <property type="entry name" value="GPP34-like_sf"/>
</dbReference>
<keyword evidence="4" id="KW-0472">Membrane</keyword>
<reference evidence="5" key="1">
    <citation type="submission" date="2020-06" db="EMBL/GenBank/DDBJ databases">
        <title>Characterization of fructooligosaccharide metabolism and fructooligosaccharide-degrading enzymes in human commensal butyrate producers.</title>
        <authorList>
            <person name="Tanno H."/>
            <person name="Fujii T."/>
            <person name="Hirano K."/>
            <person name="Maeno S."/>
            <person name="Tonozuka T."/>
            <person name="Sakamoto M."/>
            <person name="Ohkuma M."/>
            <person name="Tochio T."/>
            <person name="Endo A."/>
        </authorList>
    </citation>
    <scope>NUCLEOTIDE SEQUENCE</scope>
    <source>
        <strain evidence="5">JCM 17466</strain>
    </source>
</reference>
<dbReference type="Pfam" id="PF05719">
    <property type="entry name" value="GPP34"/>
    <property type="match status" value="1"/>
</dbReference>
<proteinExistence type="predicted"/>
<name>A0A916VED6_9FIRM</name>
<dbReference type="EMBL" id="BLYI01000070">
    <property type="protein sequence ID" value="GFO86646.1"/>
    <property type="molecule type" value="Genomic_DNA"/>
</dbReference>
<dbReference type="Proteomes" id="UP000613208">
    <property type="component" value="Unassembled WGS sequence"/>
</dbReference>
<dbReference type="AlphaFoldDB" id="A0A916VED6"/>
<dbReference type="GO" id="GO:0070273">
    <property type="term" value="F:phosphatidylinositol-4-phosphate binding"/>
    <property type="evidence" value="ECO:0007669"/>
    <property type="project" value="InterPro"/>
</dbReference>
<dbReference type="GO" id="GO:0005737">
    <property type="term" value="C:cytoplasm"/>
    <property type="evidence" value="ECO:0007669"/>
    <property type="project" value="UniProtKB-ARBA"/>
</dbReference>
<dbReference type="Gene3D" id="1.10.3630.10">
    <property type="entry name" value="yeast vps74-n-term truncation variant domain like"/>
    <property type="match status" value="1"/>
</dbReference>